<accession>A0A1B0ZL40</accession>
<evidence type="ECO:0000313" key="3">
    <source>
        <dbReference type="Proteomes" id="UP000092596"/>
    </source>
</evidence>
<dbReference type="KEGG" id="dva:DAD186_21260"/>
<dbReference type="AlphaFoldDB" id="A0A1B0ZL40"/>
<sequence length="182" mass="19401">MTPIRRASRSTHRARGEKRSWTGFPPGVFAGFLAATILLGIMLSWALNLSVEMDAPATQNVADSNPAPGTDNSGLPVLTEYTIGAEVQNLLDTGSLQTPATFDVTECLKSLSSNESVLMLEQVSWGGDENAWLLVLDEHNLTQVRREGGEVSATVVRSTCGRDADGASAPLFSARVLVDPKS</sequence>
<name>A0A1B0ZL40_9MICO</name>
<gene>
    <name evidence="2" type="ORF">DAD186_21260</name>
</gene>
<keyword evidence="1" id="KW-1133">Transmembrane helix</keyword>
<dbReference type="STRING" id="1630135.DAD186_21260"/>
<dbReference type="EMBL" id="CP012117">
    <property type="protein sequence ID" value="ANP28676.1"/>
    <property type="molecule type" value="Genomic_DNA"/>
</dbReference>
<reference evidence="2 3" key="1">
    <citation type="submission" date="2015-06" db="EMBL/GenBank/DDBJ databases">
        <title>Investigation of pathophysiology for high-risk pregnancy and development of treatment modality based on it.</title>
        <authorList>
            <person name="Kim B.-C."/>
            <person name="Lim S."/>
        </authorList>
    </citation>
    <scope>NUCLEOTIDE SEQUENCE [LARGE SCALE GENOMIC DNA]</scope>
    <source>
        <strain evidence="2 3">AD1-86</strain>
    </source>
</reference>
<evidence type="ECO:0000313" key="2">
    <source>
        <dbReference type="EMBL" id="ANP28676.1"/>
    </source>
</evidence>
<dbReference type="Proteomes" id="UP000092596">
    <property type="component" value="Chromosome"/>
</dbReference>
<protein>
    <submittedName>
        <fullName evidence="2">Uncharacterized protein</fullName>
    </submittedName>
</protein>
<keyword evidence="1" id="KW-0812">Transmembrane</keyword>
<organism evidence="2 3">
    <name type="scientific">Dermabacter vaginalis</name>
    <dbReference type="NCBI Taxonomy" id="1630135"/>
    <lineage>
        <taxon>Bacteria</taxon>
        <taxon>Bacillati</taxon>
        <taxon>Actinomycetota</taxon>
        <taxon>Actinomycetes</taxon>
        <taxon>Micrococcales</taxon>
        <taxon>Dermabacteraceae</taxon>
        <taxon>Dermabacter</taxon>
    </lineage>
</organism>
<dbReference type="RefSeq" id="WP_065248621.1">
    <property type="nucleotide sequence ID" value="NZ_CP012117.1"/>
</dbReference>
<evidence type="ECO:0000256" key="1">
    <source>
        <dbReference type="SAM" id="Phobius"/>
    </source>
</evidence>
<feature type="transmembrane region" description="Helical" evidence="1">
    <location>
        <begin position="21"/>
        <end position="47"/>
    </location>
</feature>
<keyword evidence="1" id="KW-0472">Membrane</keyword>
<proteinExistence type="predicted"/>